<dbReference type="InterPro" id="IPR018712">
    <property type="entry name" value="Tle1-like_cat"/>
</dbReference>
<dbReference type="Pfam" id="PF09994">
    <property type="entry name" value="T6SS_Tle1-like_cat"/>
    <property type="match status" value="1"/>
</dbReference>
<accession>A0A9Q8Z8M9</accession>
<keyword evidence="3" id="KW-1185">Reference proteome</keyword>
<feature type="domain" description="T6SS Phospholipase effector Tle1-like catalytic" evidence="1">
    <location>
        <begin position="10"/>
        <end position="349"/>
    </location>
</feature>
<gene>
    <name evidence="2" type="ORF">yc1106_04469</name>
</gene>
<dbReference type="VEuPathDB" id="FungiDB:yc1106_04469"/>
<dbReference type="Proteomes" id="UP001056012">
    <property type="component" value="Chromosome 3"/>
</dbReference>
<reference evidence="2" key="1">
    <citation type="submission" date="2021-12" db="EMBL/GenBank/DDBJ databases">
        <title>Curvularia clavata genome.</title>
        <authorList>
            <person name="Cao Y."/>
        </authorList>
    </citation>
    <scope>NUCLEOTIDE SEQUENCE</scope>
    <source>
        <strain evidence="2">Yc1106</strain>
    </source>
</reference>
<name>A0A9Q8Z8M9_CURCL</name>
<dbReference type="SUPFAM" id="SSF53474">
    <property type="entry name" value="alpha/beta-Hydrolases"/>
    <property type="match status" value="1"/>
</dbReference>
<protein>
    <recommendedName>
        <fullName evidence="1">T6SS Phospholipase effector Tle1-like catalytic domain-containing protein</fullName>
    </recommendedName>
</protein>
<dbReference type="InterPro" id="IPR029058">
    <property type="entry name" value="AB_hydrolase_fold"/>
</dbReference>
<dbReference type="PANTHER" id="PTHR33840:SF16">
    <property type="entry name" value="DUF2235 DOMAIN-CONTAINING PROTEIN"/>
    <property type="match status" value="1"/>
</dbReference>
<proteinExistence type="predicted"/>
<sequence length="599" mass="68386">MADDDKPWGRRLVICCDGTWQSSVTLETNVPSNVTKLCRLIARVGSDRKNPSKKFHQIVYYDSGIGTGNIGSSEKNRQGGTGAGLAENVIEAYNFIVQNYEPGDEIFCFGFSRGAYTARAVAGLVSDLGVIAPVSMQFFPLLYSLYQTNDEGVEFRKTEAWRWFTEGKLSKKGEELKKQGVDVNKIGTNDFKQLAEVWEIRPHGELAVSADSRKVKVVGVWDTVGSLGIPDIVGLNLASQRTQYGFHNVRLTESKLHGWKFEVSADKVLDIQHAFQALALDERRKAFRPTLWYIPKDLIDDPNRPTPELKQVWFPGVHINCGGGAQDAIEGMKGDSENIATATLCWMLQAISPHLTIDRHAFKLHLEQYQRWLFRIRYACTYHHPNFLQKMLSYVPKLPSIPFVGSGGNELKLPRAAAPHAHEHFDFSWGTGPIVDSFTAMYHLNGMHVRMPGHEHVEEYDEKSKVYKWTKLTDLGDTNEYIHPVTYYRSLIKGWESHSPLRKSWHREAWEGKKDGKTRFWWYMDGEKETCPLPEWTILRDDLSEEYNFERKWYTECEKSKNTLDKLANVVEFGRERDFLAVLDEKLKLVDGHSSGMAP</sequence>
<dbReference type="PANTHER" id="PTHR33840">
    <property type="match status" value="1"/>
</dbReference>
<dbReference type="OrthoDB" id="3057168at2759"/>
<evidence type="ECO:0000259" key="1">
    <source>
        <dbReference type="Pfam" id="PF09994"/>
    </source>
</evidence>
<dbReference type="EMBL" id="CP089276">
    <property type="protein sequence ID" value="USP77195.1"/>
    <property type="molecule type" value="Genomic_DNA"/>
</dbReference>
<dbReference type="AlphaFoldDB" id="A0A9Q8Z8M9"/>
<evidence type="ECO:0000313" key="2">
    <source>
        <dbReference type="EMBL" id="USP77195.1"/>
    </source>
</evidence>
<evidence type="ECO:0000313" key="3">
    <source>
        <dbReference type="Proteomes" id="UP001056012"/>
    </source>
</evidence>
<dbReference type="Gene3D" id="3.40.50.1820">
    <property type="entry name" value="alpha/beta hydrolase"/>
    <property type="match status" value="1"/>
</dbReference>
<organism evidence="2 3">
    <name type="scientific">Curvularia clavata</name>
    <dbReference type="NCBI Taxonomy" id="95742"/>
    <lineage>
        <taxon>Eukaryota</taxon>
        <taxon>Fungi</taxon>
        <taxon>Dikarya</taxon>
        <taxon>Ascomycota</taxon>
        <taxon>Pezizomycotina</taxon>
        <taxon>Dothideomycetes</taxon>
        <taxon>Pleosporomycetidae</taxon>
        <taxon>Pleosporales</taxon>
        <taxon>Pleosporineae</taxon>
        <taxon>Pleosporaceae</taxon>
        <taxon>Curvularia</taxon>
    </lineage>
</organism>